<keyword evidence="1 2" id="KW-0812">Transmembrane</keyword>
<dbReference type="EnsemblPlants" id="KEH35947">
    <property type="protein sequence ID" value="KEH35947"/>
    <property type="gene ID" value="MTR_3g108415"/>
</dbReference>
<dbReference type="Proteomes" id="UP000002051">
    <property type="component" value="Chromosome 3"/>
</dbReference>
<reference evidence="3" key="3">
    <citation type="submission" date="2015-04" db="UniProtKB">
        <authorList>
            <consortium name="EnsemblPlants"/>
        </authorList>
    </citation>
    <scope>IDENTIFICATION</scope>
    <source>
        <strain evidence="3">cv. Jemalong A17</strain>
    </source>
</reference>
<evidence type="ECO:0000313" key="4">
    <source>
        <dbReference type="Proteomes" id="UP000002051"/>
    </source>
</evidence>
<evidence type="ECO:0000313" key="2">
    <source>
        <dbReference type="EMBL" id="KEH35947.1"/>
    </source>
</evidence>
<evidence type="ECO:0000313" key="3">
    <source>
        <dbReference type="EnsemblPlants" id="KEH35947"/>
    </source>
</evidence>
<reference evidence="2 4" key="2">
    <citation type="journal article" date="2014" name="BMC Genomics">
        <title>An improved genome release (version Mt4.0) for the model legume Medicago truncatula.</title>
        <authorList>
            <person name="Tang H."/>
            <person name="Krishnakumar V."/>
            <person name="Bidwell S."/>
            <person name="Rosen B."/>
            <person name="Chan A."/>
            <person name="Zhou S."/>
            <person name="Gentzbittel L."/>
            <person name="Childs K.L."/>
            <person name="Yandell M."/>
            <person name="Gundlach H."/>
            <person name="Mayer K.F."/>
            <person name="Schwartz D.C."/>
            <person name="Town C.D."/>
        </authorList>
    </citation>
    <scope>GENOME REANNOTATION</scope>
    <source>
        <strain evidence="2">A17</strain>
        <strain evidence="3 4">cv. Jemalong A17</strain>
    </source>
</reference>
<accession>A0A072V292</accession>
<name>A0A072V292_MEDTR</name>
<keyword evidence="4" id="KW-1185">Reference proteome</keyword>
<evidence type="ECO:0000256" key="1">
    <source>
        <dbReference type="SAM" id="Phobius"/>
    </source>
</evidence>
<reference evidence="2 4" key="1">
    <citation type="journal article" date="2011" name="Nature">
        <title>The Medicago genome provides insight into the evolution of rhizobial symbioses.</title>
        <authorList>
            <person name="Young N.D."/>
            <person name="Debelle F."/>
            <person name="Oldroyd G.E."/>
            <person name="Geurts R."/>
            <person name="Cannon S.B."/>
            <person name="Udvardi M.K."/>
            <person name="Benedito V.A."/>
            <person name="Mayer K.F."/>
            <person name="Gouzy J."/>
            <person name="Schoof H."/>
            <person name="Van de Peer Y."/>
            <person name="Proost S."/>
            <person name="Cook D.R."/>
            <person name="Meyers B.C."/>
            <person name="Spannagl M."/>
            <person name="Cheung F."/>
            <person name="De Mita S."/>
            <person name="Krishnakumar V."/>
            <person name="Gundlach H."/>
            <person name="Zhou S."/>
            <person name="Mudge J."/>
            <person name="Bharti A.K."/>
            <person name="Murray J.D."/>
            <person name="Naoumkina M.A."/>
            <person name="Rosen B."/>
            <person name="Silverstein K.A."/>
            <person name="Tang H."/>
            <person name="Rombauts S."/>
            <person name="Zhao P.X."/>
            <person name="Zhou P."/>
            <person name="Barbe V."/>
            <person name="Bardou P."/>
            <person name="Bechner M."/>
            <person name="Bellec A."/>
            <person name="Berger A."/>
            <person name="Berges H."/>
            <person name="Bidwell S."/>
            <person name="Bisseling T."/>
            <person name="Choisne N."/>
            <person name="Couloux A."/>
            <person name="Denny R."/>
            <person name="Deshpande S."/>
            <person name="Dai X."/>
            <person name="Doyle J.J."/>
            <person name="Dudez A.M."/>
            <person name="Farmer A.D."/>
            <person name="Fouteau S."/>
            <person name="Franken C."/>
            <person name="Gibelin C."/>
            <person name="Gish J."/>
            <person name="Goldstein S."/>
            <person name="Gonzalez A.J."/>
            <person name="Green P.J."/>
            <person name="Hallab A."/>
            <person name="Hartog M."/>
            <person name="Hua A."/>
            <person name="Humphray S.J."/>
            <person name="Jeong D.H."/>
            <person name="Jing Y."/>
            <person name="Jocker A."/>
            <person name="Kenton S.M."/>
            <person name="Kim D.J."/>
            <person name="Klee K."/>
            <person name="Lai H."/>
            <person name="Lang C."/>
            <person name="Lin S."/>
            <person name="Macmil S.L."/>
            <person name="Magdelenat G."/>
            <person name="Matthews L."/>
            <person name="McCorrison J."/>
            <person name="Monaghan E.L."/>
            <person name="Mun J.H."/>
            <person name="Najar F.Z."/>
            <person name="Nicholson C."/>
            <person name="Noirot C."/>
            <person name="O'Bleness M."/>
            <person name="Paule C.R."/>
            <person name="Poulain J."/>
            <person name="Prion F."/>
            <person name="Qin B."/>
            <person name="Qu C."/>
            <person name="Retzel E.F."/>
            <person name="Riddle C."/>
            <person name="Sallet E."/>
            <person name="Samain S."/>
            <person name="Samson N."/>
            <person name="Sanders I."/>
            <person name="Saurat O."/>
            <person name="Scarpelli C."/>
            <person name="Schiex T."/>
            <person name="Segurens B."/>
            <person name="Severin A.J."/>
            <person name="Sherrier D.J."/>
            <person name="Shi R."/>
            <person name="Sims S."/>
            <person name="Singer S.R."/>
            <person name="Sinharoy S."/>
            <person name="Sterck L."/>
            <person name="Viollet A."/>
            <person name="Wang B.B."/>
            <person name="Wang K."/>
            <person name="Wang M."/>
            <person name="Wang X."/>
            <person name="Warfsmann J."/>
            <person name="Weissenbach J."/>
            <person name="White D.D."/>
            <person name="White J.D."/>
            <person name="Wiley G.B."/>
            <person name="Wincker P."/>
            <person name="Xing Y."/>
            <person name="Yang L."/>
            <person name="Yao Z."/>
            <person name="Ying F."/>
            <person name="Zhai J."/>
            <person name="Zhou L."/>
            <person name="Zuber A."/>
            <person name="Denarie J."/>
            <person name="Dixon R.A."/>
            <person name="May G.D."/>
            <person name="Schwartz D.C."/>
            <person name="Rogers J."/>
            <person name="Quetier F."/>
            <person name="Town C.D."/>
            <person name="Roe B.A."/>
        </authorList>
    </citation>
    <scope>NUCLEOTIDE SEQUENCE [LARGE SCALE GENOMIC DNA]</scope>
    <source>
        <strain evidence="2">A17</strain>
        <strain evidence="3 4">cv. Jemalong A17</strain>
    </source>
</reference>
<keyword evidence="1" id="KW-1133">Transmembrane helix</keyword>
<sequence>MSDEQKVCSIYPIYHHGCVTCGKIENQGLRLKRLEKAHARLLSAGARSSLSSQAWNSPRDPYRQRIFFLTWIGLTIFEALLITMLVS</sequence>
<protein>
    <submittedName>
        <fullName evidence="2">Transmembrane protein, putative</fullName>
    </submittedName>
</protein>
<dbReference type="AlphaFoldDB" id="A0A072V292"/>
<gene>
    <name evidence="2" type="ordered locus">MTR_3g108415</name>
</gene>
<organism evidence="2 4">
    <name type="scientific">Medicago truncatula</name>
    <name type="common">Barrel medic</name>
    <name type="synonym">Medicago tribuloides</name>
    <dbReference type="NCBI Taxonomy" id="3880"/>
    <lineage>
        <taxon>Eukaryota</taxon>
        <taxon>Viridiplantae</taxon>
        <taxon>Streptophyta</taxon>
        <taxon>Embryophyta</taxon>
        <taxon>Tracheophyta</taxon>
        <taxon>Spermatophyta</taxon>
        <taxon>Magnoliopsida</taxon>
        <taxon>eudicotyledons</taxon>
        <taxon>Gunneridae</taxon>
        <taxon>Pentapetalae</taxon>
        <taxon>rosids</taxon>
        <taxon>fabids</taxon>
        <taxon>Fabales</taxon>
        <taxon>Fabaceae</taxon>
        <taxon>Papilionoideae</taxon>
        <taxon>50 kb inversion clade</taxon>
        <taxon>NPAAA clade</taxon>
        <taxon>Hologalegina</taxon>
        <taxon>IRL clade</taxon>
        <taxon>Trifolieae</taxon>
        <taxon>Medicago</taxon>
    </lineage>
</organism>
<dbReference type="EMBL" id="CM001219">
    <property type="protein sequence ID" value="KEH35947.1"/>
    <property type="molecule type" value="Genomic_DNA"/>
</dbReference>
<proteinExistence type="predicted"/>
<keyword evidence="1" id="KW-0472">Membrane</keyword>
<feature type="transmembrane region" description="Helical" evidence="1">
    <location>
        <begin position="66"/>
        <end position="86"/>
    </location>
</feature>
<dbReference type="HOGENOM" id="CLU_2486776_0_0_1"/>